<reference evidence="3" key="2">
    <citation type="submission" date="2015-01" db="EMBL/GenBank/DDBJ databases">
        <title>Evolutionary Origins and Diversification of the Mycorrhizal Mutualists.</title>
        <authorList>
            <consortium name="DOE Joint Genome Institute"/>
            <consortium name="Mycorrhizal Genomics Consortium"/>
            <person name="Kohler A."/>
            <person name="Kuo A."/>
            <person name="Nagy L.G."/>
            <person name="Floudas D."/>
            <person name="Copeland A."/>
            <person name="Barry K.W."/>
            <person name="Cichocki N."/>
            <person name="Veneault-Fourrey C."/>
            <person name="LaButti K."/>
            <person name="Lindquist E.A."/>
            <person name="Lipzen A."/>
            <person name="Lundell T."/>
            <person name="Morin E."/>
            <person name="Murat C."/>
            <person name="Riley R."/>
            <person name="Ohm R."/>
            <person name="Sun H."/>
            <person name="Tunlid A."/>
            <person name="Henrissat B."/>
            <person name="Grigoriev I.V."/>
            <person name="Hibbett D.S."/>
            <person name="Martin F."/>
        </authorList>
    </citation>
    <scope>NUCLEOTIDE SEQUENCE [LARGE SCALE GENOMIC DNA]</scope>
    <source>
        <strain evidence="3">Ve08.2h10</strain>
    </source>
</reference>
<evidence type="ECO:0000313" key="2">
    <source>
        <dbReference type="EMBL" id="KIK73051.1"/>
    </source>
</evidence>
<gene>
    <name evidence="2" type="ORF">PAXRUDRAFT_21285</name>
</gene>
<organism evidence="2 3">
    <name type="scientific">Paxillus rubicundulus Ve08.2h10</name>
    <dbReference type="NCBI Taxonomy" id="930991"/>
    <lineage>
        <taxon>Eukaryota</taxon>
        <taxon>Fungi</taxon>
        <taxon>Dikarya</taxon>
        <taxon>Basidiomycota</taxon>
        <taxon>Agaricomycotina</taxon>
        <taxon>Agaricomycetes</taxon>
        <taxon>Agaricomycetidae</taxon>
        <taxon>Boletales</taxon>
        <taxon>Paxilineae</taxon>
        <taxon>Paxillaceae</taxon>
        <taxon>Paxillus</taxon>
    </lineage>
</organism>
<feature type="compositionally biased region" description="Basic residues" evidence="1">
    <location>
        <begin position="26"/>
        <end position="36"/>
    </location>
</feature>
<name>A0A0D0CQG9_9AGAM</name>
<sequence length="92" mass="9827">MEAGGSKLEGKQASDGNQGGKGGEKGKKKKEKKEKKEKKIERVAKGSDGAIGYPLEAGPKFGTWPLPIKEGQGLGLQIQAEDTFCLPKCKIR</sequence>
<dbReference type="InParanoid" id="A0A0D0CQG9"/>
<accession>A0A0D0CQG9</accession>
<protein>
    <submittedName>
        <fullName evidence="2">Uncharacterized protein</fullName>
    </submittedName>
</protein>
<dbReference type="Proteomes" id="UP000054538">
    <property type="component" value="Unassembled WGS sequence"/>
</dbReference>
<feature type="region of interest" description="Disordered" evidence="1">
    <location>
        <begin position="1"/>
        <end position="54"/>
    </location>
</feature>
<evidence type="ECO:0000256" key="1">
    <source>
        <dbReference type="SAM" id="MobiDB-lite"/>
    </source>
</evidence>
<dbReference type="EMBL" id="KN830156">
    <property type="protein sequence ID" value="KIK73051.1"/>
    <property type="molecule type" value="Genomic_DNA"/>
</dbReference>
<reference evidence="2 3" key="1">
    <citation type="submission" date="2014-04" db="EMBL/GenBank/DDBJ databases">
        <authorList>
            <consortium name="DOE Joint Genome Institute"/>
            <person name="Kuo A."/>
            <person name="Kohler A."/>
            <person name="Jargeat P."/>
            <person name="Nagy L.G."/>
            <person name="Floudas D."/>
            <person name="Copeland A."/>
            <person name="Barry K.W."/>
            <person name="Cichocki N."/>
            <person name="Veneault-Fourrey C."/>
            <person name="LaButti K."/>
            <person name="Lindquist E.A."/>
            <person name="Lipzen A."/>
            <person name="Lundell T."/>
            <person name="Morin E."/>
            <person name="Murat C."/>
            <person name="Sun H."/>
            <person name="Tunlid A."/>
            <person name="Henrissat B."/>
            <person name="Grigoriev I.V."/>
            <person name="Hibbett D.S."/>
            <person name="Martin F."/>
            <person name="Nordberg H.P."/>
            <person name="Cantor M.N."/>
            <person name="Hua S.X."/>
        </authorList>
    </citation>
    <scope>NUCLEOTIDE SEQUENCE [LARGE SCALE GENOMIC DNA]</scope>
    <source>
        <strain evidence="2 3">Ve08.2h10</strain>
    </source>
</reference>
<evidence type="ECO:0000313" key="3">
    <source>
        <dbReference type="Proteomes" id="UP000054538"/>
    </source>
</evidence>
<dbReference type="AlphaFoldDB" id="A0A0D0CQG9"/>
<dbReference type="HOGENOM" id="CLU_2413948_0_0_1"/>
<keyword evidence="3" id="KW-1185">Reference proteome</keyword>
<proteinExistence type="predicted"/>